<proteinExistence type="predicted"/>
<accession>A0ABZ0S5H1</accession>
<dbReference type="PANTHER" id="PTHR30595">
    <property type="entry name" value="GLPR-RELATED TRANSCRIPTIONAL REPRESSOR"/>
    <property type="match status" value="1"/>
</dbReference>
<evidence type="ECO:0000313" key="1">
    <source>
        <dbReference type="EMBL" id="WPL16232.1"/>
    </source>
</evidence>
<dbReference type="InterPro" id="IPR038475">
    <property type="entry name" value="RecG_C_sf"/>
</dbReference>
<sequence length="106" mass="11992">MLTLGIGLVVSHPDAITRAMDSRFGFSVWNQREGSTVVGARTQPTDYCYSDKVFRELLVNACVHRNYAIHGSRIRVFLFSDRIEFISPGRLPNTLTGRSAWSRTSR</sequence>
<dbReference type="Gene3D" id="3.30.565.60">
    <property type="match status" value="1"/>
</dbReference>
<dbReference type="Proteomes" id="UP001432180">
    <property type="component" value="Chromosome"/>
</dbReference>
<dbReference type="RefSeq" id="WP_328986780.1">
    <property type="nucleotide sequence ID" value="NZ_CP121472.1"/>
</dbReference>
<keyword evidence="2" id="KW-1185">Reference proteome</keyword>
<gene>
    <name evidence="1" type="ORF">Thiowin_01185</name>
</gene>
<name>A0ABZ0S5H1_9GAMM</name>
<protein>
    <recommendedName>
        <fullName evidence="3">ATP-dependent DNA helicase RecG C-terminal domain-containing protein</fullName>
    </recommendedName>
</protein>
<evidence type="ECO:0000313" key="2">
    <source>
        <dbReference type="Proteomes" id="UP001432180"/>
    </source>
</evidence>
<organism evidence="1 2">
    <name type="scientific">Thiorhodovibrio winogradskyi</name>
    <dbReference type="NCBI Taxonomy" id="77007"/>
    <lineage>
        <taxon>Bacteria</taxon>
        <taxon>Pseudomonadati</taxon>
        <taxon>Pseudomonadota</taxon>
        <taxon>Gammaproteobacteria</taxon>
        <taxon>Chromatiales</taxon>
        <taxon>Chromatiaceae</taxon>
        <taxon>Thiorhodovibrio</taxon>
    </lineage>
</organism>
<evidence type="ECO:0008006" key="3">
    <source>
        <dbReference type="Google" id="ProtNLM"/>
    </source>
</evidence>
<reference evidence="1 2" key="1">
    <citation type="journal article" date="2023" name="Microorganisms">
        <title>Thiorhodovibrio frisius and Trv. litoralis spp. nov., Two Novel Members from a Clade of Fastidious Purple Sulfur Bacteria That Exhibit Unique Red-Shifted Light-Harvesting Capabilities.</title>
        <authorList>
            <person name="Methner A."/>
            <person name="Kuzyk S.B."/>
            <person name="Petersen J."/>
            <person name="Bauer S."/>
            <person name="Brinkmann H."/>
            <person name="Sichau K."/>
            <person name="Wanner G."/>
            <person name="Wolf J."/>
            <person name="Neumann-Schaal M."/>
            <person name="Henke P."/>
            <person name="Tank M."/>
            <person name="Sproer C."/>
            <person name="Bunk B."/>
            <person name="Overmann J."/>
        </authorList>
    </citation>
    <scope>NUCLEOTIDE SEQUENCE [LARGE SCALE GENOMIC DNA]</scope>
    <source>
        <strain evidence="1 2">DSM 6702</strain>
    </source>
</reference>
<dbReference type="PANTHER" id="PTHR30595:SF6">
    <property type="entry name" value="SCHLAFEN ALBA-2 DOMAIN-CONTAINING PROTEIN"/>
    <property type="match status" value="1"/>
</dbReference>
<dbReference type="EMBL" id="CP121472">
    <property type="protein sequence ID" value="WPL16232.1"/>
    <property type="molecule type" value="Genomic_DNA"/>
</dbReference>